<evidence type="ECO:0000313" key="3">
    <source>
        <dbReference type="Proteomes" id="UP000007755"/>
    </source>
</evidence>
<name>F4WTA3_ACREC</name>
<dbReference type="Gene3D" id="1.25.40.10">
    <property type="entry name" value="Tetratricopeptide repeat domain"/>
    <property type="match status" value="1"/>
</dbReference>
<keyword evidence="3" id="KW-1185">Reference proteome</keyword>
<reference evidence="2" key="1">
    <citation type="submission" date="2011-02" db="EMBL/GenBank/DDBJ databases">
        <title>The genome of the leaf-cutting ant Acromyrmex echinatior suggests key adaptations to social evolution and fungus farming.</title>
        <authorList>
            <person name="Nygaard S."/>
            <person name="Zhang G."/>
        </authorList>
    </citation>
    <scope>NUCLEOTIDE SEQUENCE</scope>
</reference>
<sequence length="226" mass="25663">MQLFEVYKTVLIAFYGISNCLSLCARIAKLILQHASGTASAMELVCPRIRLDALQCVLVNIKAIVHKSSEDNAMSLKGKDVTVKTSSSLRSEKVHSCCRQIKEKKLNMFLMQILVLQSVDCYAEKSIPISTYSVFDSTYSDTLRQQLEQPVYCESESRRPTTVEDDKQDISGANPEKVKSTTQDLFELLERVQSSRLDDQRCVLPSYFSQDFLQSDRAMHRTSYHV</sequence>
<dbReference type="eggNOG" id="ENOG502SC33">
    <property type="taxonomic scope" value="Eukaryota"/>
</dbReference>
<dbReference type="SMART" id="SM00390">
    <property type="entry name" value="GoLoco"/>
    <property type="match status" value="1"/>
</dbReference>
<dbReference type="PROSITE" id="PS50877">
    <property type="entry name" value="GOLOCO"/>
    <property type="match status" value="1"/>
</dbReference>
<dbReference type="OrthoDB" id="2499658at2759"/>
<dbReference type="Pfam" id="PF02188">
    <property type="entry name" value="GoLoco"/>
    <property type="match status" value="1"/>
</dbReference>
<dbReference type="InterPro" id="IPR003109">
    <property type="entry name" value="GoLoco_motif"/>
</dbReference>
<protein>
    <submittedName>
        <fullName evidence="2">Uncharacterized protein</fullName>
    </submittedName>
</protein>
<feature type="compositionally biased region" description="Basic and acidic residues" evidence="1">
    <location>
        <begin position="155"/>
        <end position="169"/>
    </location>
</feature>
<dbReference type="GO" id="GO:0030695">
    <property type="term" value="F:GTPase regulator activity"/>
    <property type="evidence" value="ECO:0007669"/>
    <property type="project" value="InterPro"/>
</dbReference>
<feature type="region of interest" description="Disordered" evidence="1">
    <location>
        <begin position="154"/>
        <end position="176"/>
    </location>
</feature>
<evidence type="ECO:0000256" key="1">
    <source>
        <dbReference type="SAM" id="MobiDB-lite"/>
    </source>
</evidence>
<accession>F4WTA3</accession>
<gene>
    <name evidence="2" type="ORF">G5I_09132</name>
</gene>
<organism evidence="3">
    <name type="scientific">Acromyrmex echinatior</name>
    <name type="common">Panamanian leafcutter ant</name>
    <name type="synonym">Acromyrmex octospinosus echinatior</name>
    <dbReference type="NCBI Taxonomy" id="103372"/>
    <lineage>
        <taxon>Eukaryota</taxon>
        <taxon>Metazoa</taxon>
        <taxon>Ecdysozoa</taxon>
        <taxon>Arthropoda</taxon>
        <taxon>Hexapoda</taxon>
        <taxon>Insecta</taxon>
        <taxon>Pterygota</taxon>
        <taxon>Neoptera</taxon>
        <taxon>Endopterygota</taxon>
        <taxon>Hymenoptera</taxon>
        <taxon>Apocrita</taxon>
        <taxon>Aculeata</taxon>
        <taxon>Formicoidea</taxon>
        <taxon>Formicidae</taxon>
        <taxon>Myrmicinae</taxon>
        <taxon>Acromyrmex</taxon>
    </lineage>
</organism>
<proteinExistence type="predicted"/>
<dbReference type="Proteomes" id="UP000007755">
    <property type="component" value="Unassembled WGS sequence"/>
</dbReference>
<dbReference type="AlphaFoldDB" id="F4WTA3"/>
<dbReference type="InParanoid" id="F4WTA3"/>
<dbReference type="EMBL" id="GL888334">
    <property type="protein sequence ID" value="EGI62566.1"/>
    <property type="molecule type" value="Genomic_DNA"/>
</dbReference>
<dbReference type="STRING" id="103372.F4WTA3"/>
<dbReference type="InterPro" id="IPR011990">
    <property type="entry name" value="TPR-like_helical_dom_sf"/>
</dbReference>
<evidence type="ECO:0000313" key="2">
    <source>
        <dbReference type="EMBL" id="EGI62566.1"/>
    </source>
</evidence>